<dbReference type="PROSITE" id="PS51450">
    <property type="entry name" value="LRR"/>
    <property type="match status" value="1"/>
</dbReference>
<dbReference type="InterPro" id="IPR001611">
    <property type="entry name" value="Leu-rich_rpt"/>
</dbReference>
<dbReference type="PANTHER" id="PTHR43308:SF5">
    <property type="entry name" value="S-LAYER PROTEIN _ PEPTIDOGLYCAN ENDO-BETA-N-ACETYLGLUCOSAMINIDASE"/>
    <property type="match status" value="1"/>
</dbReference>
<dbReference type="Pfam" id="PF00395">
    <property type="entry name" value="SLH"/>
    <property type="match status" value="2"/>
</dbReference>
<dbReference type="RefSeq" id="WP_216558602.1">
    <property type="nucleotide sequence ID" value="NZ_JAHLQN010000001.1"/>
</dbReference>
<keyword evidence="1" id="KW-0677">Repeat</keyword>
<gene>
    <name evidence="4" type="ORF">KQI82_03085</name>
</gene>
<feature type="domain" description="SLH" evidence="3">
    <location>
        <begin position="23"/>
        <end position="87"/>
    </location>
</feature>
<evidence type="ECO:0000256" key="1">
    <source>
        <dbReference type="ARBA" id="ARBA00022737"/>
    </source>
</evidence>
<name>A0ABS6F6K7_9FIRM</name>
<dbReference type="InterPro" id="IPR051465">
    <property type="entry name" value="Cell_Envelope_Struct_Comp"/>
</dbReference>
<organism evidence="4 5">
    <name type="scientific">Dysosmobacter acutus</name>
    <dbReference type="NCBI Taxonomy" id="2841504"/>
    <lineage>
        <taxon>Bacteria</taxon>
        <taxon>Bacillati</taxon>
        <taxon>Bacillota</taxon>
        <taxon>Clostridia</taxon>
        <taxon>Eubacteriales</taxon>
        <taxon>Oscillospiraceae</taxon>
        <taxon>Dysosmobacter</taxon>
    </lineage>
</organism>
<keyword evidence="2" id="KW-0732">Signal</keyword>
<evidence type="ECO:0000259" key="3">
    <source>
        <dbReference type="PROSITE" id="PS51272"/>
    </source>
</evidence>
<feature type="signal peptide" evidence="2">
    <location>
        <begin position="1"/>
        <end position="23"/>
    </location>
</feature>
<dbReference type="EMBL" id="JAHLQN010000001">
    <property type="protein sequence ID" value="MBU5625922.1"/>
    <property type="molecule type" value="Genomic_DNA"/>
</dbReference>
<sequence>MKKFLSLALALVMALSLFTVASAAEYKDLSDKDEITYSEAVAVLNKLGIIEGYEDGSFKPDTALNRAQAAKIMCGLLLTQATADKLTVSAAPFKDVAADYWAAAYISYCKNAGILDGYSDGTFKPTATLTGYQFCKMLLTALGYDSAKEGFVGRGWTLNVASKINTVGLTKGNVEFGGNSEVTREEACLYALNMLKATEVTYDGLSVDVSTGDTQVNINNTKAYNVVNNGDSDGNIKDDGYMQFAEEHFGALKISNSNDEDDFGRPSNTWSYRNVSFGTFAKQPDFVYTSGVGSYANNTEAEDAKALGLKGYKFATRNIAAEGETASYASAVNAVVNGQEVTGAGDTANKDGFQINTMKELAAQTGNGTVVEVYVDEDTADLITDVVVVKSQLMQINKVNSVAKTVSLKKVNEAGESVAAADEDNDYYAVLSQMKADDYVMITPVRDGNGYKVAAAYKPTTDTGLLTKVSLNSSGATNGVTVNGTAYKLAATKGNCFVDLNQANTVLNSKKDCTVYVDKYGYAVYIKDVDASANFFVYDTTYSSLSDGKIVHVVQGFDLAGNAVSLNVGTDKDAGGAESLHPGNVYSYTTENPVNDGEYVVTAAATEAGDDHYVATSVKDVAAGATKIDGQYFASGVKFVFINWDDTAKTDVKSVTVKDGVQEVKDTDMSLIVDKNGYVKYVVVADEASDATGTSVAYVSAQTGTTKVGTKAAAVYTLYIDGVETKDVISTNLGMEGKFVTYAANDDNVYTLKVYAATDKTTSVDIGVIDDTSSDGKIDALIDNRIVVVNSTELNAKDAEVIDLSDNKIGSISDIADLLKTESVNNVQLAYIYNGNTSASAYNTVSYLFVVDTNVVTD</sequence>
<feature type="chain" id="PRO_5046818287" evidence="2">
    <location>
        <begin position="24"/>
        <end position="858"/>
    </location>
</feature>
<keyword evidence="5" id="KW-1185">Reference proteome</keyword>
<dbReference type="Proteomes" id="UP000787672">
    <property type="component" value="Unassembled WGS sequence"/>
</dbReference>
<feature type="domain" description="SLH" evidence="3">
    <location>
        <begin position="89"/>
        <end position="152"/>
    </location>
</feature>
<proteinExistence type="predicted"/>
<protein>
    <submittedName>
        <fullName evidence="4">S-layer homology domain-containing protein</fullName>
    </submittedName>
</protein>
<evidence type="ECO:0000313" key="4">
    <source>
        <dbReference type="EMBL" id="MBU5625922.1"/>
    </source>
</evidence>
<reference evidence="4 5" key="1">
    <citation type="submission" date="2021-06" db="EMBL/GenBank/DDBJ databases">
        <authorList>
            <person name="Sun Q."/>
            <person name="Li D."/>
        </authorList>
    </citation>
    <scope>NUCLEOTIDE SEQUENCE [LARGE SCALE GENOMIC DNA]</scope>
    <source>
        <strain evidence="4 5">MSJ-2</strain>
    </source>
</reference>
<dbReference type="PANTHER" id="PTHR43308">
    <property type="entry name" value="OUTER MEMBRANE PROTEIN ALPHA-RELATED"/>
    <property type="match status" value="1"/>
</dbReference>
<comment type="caution">
    <text evidence="4">The sequence shown here is derived from an EMBL/GenBank/DDBJ whole genome shotgun (WGS) entry which is preliminary data.</text>
</comment>
<dbReference type="InterPro" id="IPR001119">
    <property type="entry name" value="SLH_dom"/>
</dbReference>
<evidence type="ECO:0000313" key="5">
    <source>
        <dbReference type="Proteomes" id="UP000787672"/>
    </source>
</evidence>
<evidence type="ECO:0000256" key="2">
    <source>
        <dbReference type="SAM" id="SignalP"/>
    </source>
</evidence>
<accession>A0ABS6F6K7</accession>
<dbReference type="PROSITE" id="PS51272">
    <property type="entry name" value="SLH"/>
    <property type="match status" value="2"/>
</dbReference>